<accession>D8R114</accession>
<dbReference type="Gramene" id="EFJ34183">
    <property type="protein sequence ID" value="EFJ34183"/>
    <property type="gene ID" value="SELMODRAFT_406653"/>
</dbReference>
<feature type="domain" description="F-box protein At3g26010-like beta-propeller" evidence="1">
    <location>
        <begin position="19"/>
        <end position="145"/>
    </location>
</feature>
<evidence type="ECO:0000313" key="2">
    <source>
        <dbReference type="EMBL" id="EFJ34183.1"/>
    </source>
</evidence>
<protein>
    <recommendedName>
        <fullName evidence="1">F-box protein At3g26010-like beta-propeller domain-containing protein</fullName>
    </recommendedName>
</protein>
<dbReference type="Pfam" id="PF24750">
    <property type="entry name" value="b-prop_At3g26010-like"/>
    <property type="match status" value="1"/>
</dbReference>
<organism evidence="3">
    <name type="scientific">Selaginella moellendorffii</name>
    <name type="common">Spikemoss</name>
    <dbReference type="NCBI Taxonomy" id="88036"/>
    <lineage>
        <taxon>Eukaryota</taxon>
        <taxon>Viridiplantae</taxon>
        <taxon>Streptophyta</taxon>
        <taxon>Embryophyta</taxon>
        <taxon>Tracheophyta</taxon>
        <taxon>Lycopodiopsida</taxon>
        <taxon>Selaginellales</taxon>
        <taxon>Selaginellaceae</taxon>
        <taxon>Selaginella</taxon>
    </lineage>
</organism>
<dbReference type="PANTHER" id="PTHR46301">
    <property type="entry name" value="F-BOX/KELCH-REPEAT PROTEIN"/>
    <property type="match status" value="1"/>
</dbReference>
<dbReference type="GO" id="GO:0031146">
    <property type="term" value="P:SCF-dependent proteasomal ubiquitin-dependent protein catabolic process"/>
    <property type="evidence" value="ECO:0000318"/>
    <property type="project" value="GO_Central"/>
</dbReference>
<evidence type="ECO:0000313" key="3">
    <source>
        <dbReference type="Proteomes" id="UP000001514"/>
    </source>
</evidence>
<dbReference type="HOGENOM" id="CLU_087449_0_0_1"/>
<dbReference type="KEGG" id="smo:SELMODRAFT_406653"/>
<proteinExistence type="predicted"/>
<dbReference type="GO" id="GO:0004842">
    <property type="term" value="F:ubiquitin-protein transferase activity"/>
    <property type="evidence" value="ECO:0000318"/>
    <property type="project" value="GO_Central"/>
</dbReference>
<evidence type="ECO:0000259" key="1">
    <source>
        <dbReference type="Pfam" id="PF24750"/>
    </source>
</evidence>
<dbReference type="Proteomes" id="UP000001514">
    <property type="component" value="Unassembled WGS sequence"/>
</dbReference>
<dbReference type="EMBL" id="GL377570">
    <property type="protein sequence ID" value="EFJ34183.1"/>
    <property type="molecule type" value="Genomic_DNA"/>
</dbReference>
<keyword evidence="3" id="KW-1185">Reference proteome</keyword>
<name>D8R114_SELML</name>
<dbReference type="InterPro" id="IPR056592">
    <property type="entry name" value="Beta-prop_At3g26010-like"/>
</dbReference>
<gene>
    <name evidence="2" type="ORF">SELMODRAFT_406653</name>
</gene>
<dbReference type="AlphaFoldDB" id="D8R114"/>
<dbReference type="InParanoid" id="D8R114"/>
<dbReference type="PANTHER" id="PTHR46301:SF74">
    <property type="entry name" value="F-BOX DOMAIN-CONTAINING PROTEIN"/>
    <property type="match status" value="1"/>
</dbReference>
<sequence>MWFRMDLIWREIFSRLDNWSIARASSVCFFLDEPFPSPYRVLAIEHGLVLLRCGLKSYVGNPVVMEWKEVPPVDKIFLKTDKMDEEILWSHKVRFSVDRQRYSIYVINNDRLNEISVIYDSSVSAWSIDPFLGPALEARAKPQYSLETKELRSYISHFEYKGRKTLEVITNNEFSVWEERDPSIQKCMSDIHKTFKVDKSRWNLVAKIGIPKGIVTT</sequence>
<reference evidence="2 3" key="1">
    <citation type="journal article" date="2011" name="Science">
        <title>The Selaginella genome identifies genetic changes associated with the evolution of vascular plants.</title>
        <authorList>
            <person name="Banks J.A."/>
            <person name="Nishiyama T."/>
            <person name="Hasebe M."/>
            <person name="Bowman J.L."/>
            <person name="Gribskov M."/>
            <person name="dePamphilis C."/>
            <person name="Albert V.A."/>
            <person name="Aono N."/>
            <person name="Aoyama T."/>
            <person name="Ambrose B.A."/>
            <person name="Ashton N.W."/>
            <person name="Axtell M.J."/>
            <person name="Barker E."/>
            <person name="Barker M.S."/>
            <person name="Bennetzen J.L."/>
            <person name="Bonawitz N.D."/>
            <person name="Chapple C."/>
            <person name="Cheng C."/>
            <person name="Correa L.G."/>
            <person name="Dacre M."/>
            <person name="DeBarry J."/>
            <person name="Dreyer I."/>
            <person name="Elias M."/>
            <person name="Engstrom E.M."/>
            <person name="Estelle M."/>
            <person name="Feng L."/>
            <person name="Finet C."/>
            <person name="Floyd S.K."/>
            <person name="Frommer W.B."/>
            <person name="Fujita T."/>
            <person name="Gramzow L."/>
            <person name="Gutensohn M."/>
            <person name="Harholt J."/>
            <person name="Hattori M."/>
            <person name="Heyl A."/>
            <person name="Hirai T."/>
            <person name="Hiwatashi Y."/>
            <person name="Ishikawa M."/>
            <person name="Iwata M."/>
            <person name="Karol K.G."/>
            <person name="Koehler B."/>
            <person name="Kolukisaoglu U."/>
            <person name="Kubo M."/>
            <person name="Kurata T."/>
            <person name="Lalonde S."/>
            <person name="Li K."/>
            <person name="Li Y."/>
            <person name="Litt A."/>
            <person name="Lyons E."/>
            <person name="Manning G."/>
            <person name="Maruyama T."/>
            <person name="Michael T.P."/>
            <person name="Mikami K."/>
            <person name="Miyazaki S."/>
            <person name="Morinaga S."/>
            <person name="Murata T."/>
            <person name="Mueller-Roeber B."/>
            <person name="Nelson D.R."/>
            <person name="Obara M."/>
            <person name="Oguri Y."/>
            <person name="Olmstead R.G."/>
            <person name="Onodera N."/>
            <person name="Petersen B.L."/>
            <person name="Pils B."/>
            <person name="Prigge M."/>
            <person name="Rensing S.A."/>
            <person name="Riano-Pachon D.M."/>
            <person name="Roberts A.W."/>
            <person name="Sato Y."/>
            <person name="Scheller H.V."/>
            <person name="Schulz B."/>
            <person name="Schulz C."/>
            <person name="Shakirov E.V."/>
            <person name="Shibagaki N."/>
            <person name="Shinohara N."/>
            <person name="Shippen D.E."/>
            <person name="Soerensen I."/>
            <person name="Sotooka R."/>
            <person name="Sugimoto N."/>
            <person name="Sugita M."/>
            <person name="Sumikawa N."/>
            <person name="Tanurdzic M."/>
            <person name="Theissen G."/>
            <person name="Ulvskov P."/>
            <person name="Wakazuki S."/>
            <person name="Weng J.K."/>
            <person name="Willats W.W."/>
            <person name="Wipf D."/>
            <person name="Wolf P.G."/>
            <person name="Yang L."/>
            <person name="Zimmer A.D."/>
            <person name="Zhu Q."/>
            <person name="Mitros T."/>
            <person name="Hellsten U."/>
            <person name="Loque D."/>
            <person name="Otillar R."/>
            <person name="Salamov A."/>
            <person name="Schmutz J."/>
            <person name="Shapiro H."/>
            <person name="Lindquist E."/>
            <person name="Lucas S."/>
            <person name="Rokhsar D."/>
            <person name="Grigoriev I.V."/>
        </authorList>
    </citation>
    <scope>NUCLEOTIDE SEQUENCE [LARGE SCALE GENOMIC DNA]</scope>
</reference>